<sequence length="74" mass="7968">MRLRLYSLALLASALFGAWVNPALATANSGCPVNYSYDPATKMCQPIYSRPVPGSGCNPYTPDGFLGCYGSDWE</sequence>
<evidence type="ECO:0008006" key="4">
    <source>
        <dbReference type="Google" id="ProtNLM"/>
    </source>
</evidence>
<gene>
    <name evidence="2" type="ORF">MPRG_23850</name>
</gene>
<keyword evidence="1" id="KW-0732">Signal</keyword>
<name>A0ABQ1C3X6_9MYCO</name>
<evidence type="ECO:0000313" key="2">
    <source>
        <dbReference type="EMBL" id="GFG79109.1"/>
    </source>
</evidence>
<feature type="signal peptide" evidence="1">
    <location>
        <begin position="1"/>
        <end position="25"/>
    </location>
</feature>
<protein>
    <recommendedName>
        <fullName evidence="4">DUF3761 domain-containing protein</fullName>
    </recommendedName>
</protein>
<keyword evidence="3" id="KW-1185">Reference proteome</keyword>
<accession>A0ABQ1C3X6</accession>
<reference evidence="2 3" key="1">
    <citation type="journal article" date="2019" name="Emerg. Microbes Infect.">
        <title>Comprehensive subspecies identification of 175 nontuberculous mycobacteria species based on 7547 genomic profiles.</title>
        <authorList>
            <person name="Matsumoto Y."/>
            <person name="Kinjo T."/>
            <person name="Motooka D."/>
            <person name="Nabeya D."/>
            <person name="Jung N."/>
            <person name="Uechi K."/>
            <person name="Horii T."/>
            <person name="Iida T."/>
            <person name="Fujita J."/>
            <person name="Nakamura S."/>
        </authorList>
    </citation>
    <scope>NUCLEOTIDE SEQUENCE [LARGE SCALE GENOMIC DNA]</scope>
    <source>
        <strain evidence="2 3">JCM 18565</strain>
    </source>
</reference>
<dbReference type="EMBL" id="BLKX01000001">
    <property type="protein sequence ID" value="GFG79109.1"/>
    <property type="molecule type" value="Genomic_DNA"/>
</dbReference>
<organism evidence="2 3">
    <name type="scientific">Mycobacterium paragordonae</name>
    <dbReference type="NCBI Taxonomy" id="1389713"/>
    <lineage>
        <taxon>Bacteria</taxon>
        <taxon>Bacillati</taxon>
        <taxon>Actinomycetota</taxon>
        <taxon>Actinomycetes</taxon>
        <taxon>Mycobacteriales</taxon>
        <taxon>Mycobacteriaceae</taxon>
        <taxon>Mycobacterium</taxon>
    </lineage>
</organism>
<comment type="caution">
    <text evidence="2">The sequence shown here is derived from an EMBL/GenBank/DDBJ whole genome shotgun (WGS) entry which is preliminary data.</text>
</comment>
<evidence type="ECO:0000313" key="3">
    <source>
        <dbReference type="Proteomes" id="UP000465240"/>
    </source>
</evidence>
<feature type="chain" id="PRO_5046927471" description="DUF3761 domain-containing protein" evidence="1">
    <location>
        <begin position="26"/>
        <end position="74"/>
    </location>
</feature>
<evidence type="ECO:0000256" key="1">
    <source>
        <dbReference type="SAM" id="SignalP"/>
    </source>
</evidence>
<dbReference type="Proteomes" id="UP000465240">
    <property type="component" value="Unassembled WGS sequence"/>
</dbReference>
<proteinExistence type="predicted"/>